<feature type="transmembrane region" description="Helical" evidence="5">
    <location>
        <begin position="12"/>
        <end position="33"/>
    </location>
</feature>
<feature type="transmembrane region" description="Helical" evidence="5">
    <location>
        <begin position="39"/>
        <end position="56"/>
    </location>
</feature>
<dbReference type="PANTHER" id="PTHR11814">
    <property type="entry name" value="SULFATE TRANSPORTER"/>
    <property type="match status" value="1"/>
</dbReference>
<feature type="transmembrane region" description="Helical" evidence="5">
    <location>
        <begin position="197"/>
        <end position="217"/>
    </location>
</feature>
<dbReference type="Pfam" id="PF00916">
    <property type="entry name" value="Sulfate_transp"/>
    <property type="match status" value="1"/>
</dbReference>
<reference evidence="7 8" key="2">
    <citation type="journal article" date="2016" name="Int. J. Syst. Evol. Microbiol.">
        <title>Lutibacter profundi sp. nov., isolated from a deep-sea hydrothermal system on the Arctic Mid-Ocean Ridge and emended description of the genus Lutibacter.</title>
        <authorList>
            <person name="Le Moine Bauer S."/>
            <person name="Roalkvam I."/>
            <person name="Steen I.H."/>
            <person name="Dahle H."/>
        </authorList>
    </citation>
    <scope>NUCLEOTIDE SEQUENCE [LARGE SCALE GENOMIC DNA]</scope>
    <source>
        <strain evidence="7 8">LP1</strain>
    </source>
</reference>
<organism evidence="7 8">
    <name type="scientific">Lutibacter profundi</name>
    <dbReference type="NCBI Taxonomy" id="1622118"/>
    <lineage>
        <taxon>Bacteria</taxon>
        <taxon>Pseudomonadati</taxon>
        <taxon>Bacteroidota</taxon>
        <taxon>Flavobacteriia</taxon>
        <taxon>Flavobacteriales</taxon>
        <taxon>Flavobacteriaceae</taxon>
        <taxon>Lutibacter</taxon>
    </lineage>
</organism>
<dbReference type="PATRIC" id="fig|1622118.3.peg.2585"/>
<feature type="transmembrane region" description="Helical" evidence="5">
    <location>
        <begin position="111"/>
        <end position="131"/>
    </location>
</feature>
<accession>A0A0X8G996</accession>
<dbReference type="STRING" id="1622118.Lupro_12615"/>
<dbReference type="InterPro" id="IPR001902">
    <property type="entry name" value="SLC26A/SulP_fam"/>
</dbReference>
<dbReference type="RefSeq" id="WP_068211031.1">
    <property type="nucleotide sequence ID" value="NZ_CP013355.1"/>
</dbReference>
<name>A0A0X8G996_9FLAO</name>
<protein>
    <recommendedName>
        <fullName evidence="6">SLC26A/SulP transporter domain-containing protein</fullName>
    </recommendedName>
</protein>
<feature type="transmembrane region" description="Helical" evidence="5">
    <location>
        <begin position="342"/>
        <end position="371"/>
    </location>
</feature>
<evidence type="ECO:0000256" key="5">
    <source>
        <dbReference type="SAM" id="Phobius"/>
    </source>
</evidence>
<dbReference type="GO" id="GO:0016020">
    <property type="term" value="C:membrane"/>
    <property type="evidence" value="ECO:0007669"/>
    <property type="project" value="UniProtKB-SubCell"/>
</dbReference>
<evidence type="ECO:0000259" key="6">
    <source>
        <dbReference type="Pfam" id="PF00916"/>
    </source>
</evidence>
<evidence type="ECO:0000256" key="4">
    <source>
        <dbReference type="ARBA" id="ARBA00023136"/>
    </source>
</evidence>
<evidence type="ECO:0000313" key="8">
    <source>
        <dbReference type="Proteomes" id="UP000059672"/>
    </source>
</evidence>
<comment type="subcellular location">
    <subcellularLocation>
        <location evidence="1">Membrane</location>
        <topology evidence="1">Multi-pass membrane protein</topology>
    </subcellularLocation>
</comment>
<reference evidence="8" key="1">
    <citation type="submission" date="2015-12" db="EMBL/GenBank/DDBJ databases">
        <title>Complete genome sequence of Lutibacter profundus strain LP1.</title>
        <authorList>
            <person name="Wissuwa J."/>
            <person name="Le Moine Bauer S."/>
            <person name="Stokke R."/>
            <person name="Dahle H."/>
            <person name="Steen I.H."/>
        </authorList>
    </citation>
    <scope>NUCLEOTIDE SEQUENCE [LARGE SCALE GENOMIC DNA]</scope>
    <source>
        <strain evidence="8">LP1</strain>
    </source>
</reference>
<dbReference type="EMBL" id="CP013355">
    <property type="protein sequence ID" value="AMC12053.1"/>
    <property type="molecule type" value="Genomic_DNA"/>
</dbReference>
<evidence type="ECO:0000256" key="1">
    <source>
        <dbReference type="ARBA" id="ARBA00004141"/>
    </source>
</evidence>
<dbReference type="Proteomes" id="UP000059672">
    <property type="component" value="Chromosome"/>
</dbReference>
<proteinExistence type="predicted"/>
<evidence type="ECO:0000256" key="2">
    <source>
        <dbReference type="ARBA" id="ARBA00022692"/>
    </source>
</evidence>
<dbReference type="KEGG" id="lut:Lupro_12615"/>
<feature type="transmembrane region" description="Helical" evidence="5">
    <location>
        <begin position="391"/>
        <end position="423"/>
    </location>
</feature>
<keyword evidence="2 5" id="KW-0812">Transmembrane</keyword>
<dbReference type="GO" id="GO:0055085">
    <property type="term" value="P:transmembrane transport"/>
    <property type="evidence" value="ECO:0007669"/>
    <property type="project" value="InterPro"/>
</dbReference>
<keyword evidence="3 5" id="KW-1133">Transmembrane helix</keyword>
<sequence length="531" mass="56929">MNSSNPFKNLKADLPASVVVFFVALPLCLGIALASGAPLFSGLIAGIIGGIIVGALSGSQIGVSGPAAGLAAIVLTAIGTLGSFENFLLAVVLGGVIQVLFGILKAGIIGYYFPSSVIKGMLTGIGIIIILKQIPHFFGYDANLAEGFAFFDVDGENTFSEIINSINNISLGATLVAIIGLGILILWDSVLTKKAKIFRLIQGPLVAVVFGIVYFVITKGNEKLGISSAHLVSVPVPEDITSFISQFSFPNFGAITKPEIWIVAFTIALVASLETLLCVEATDKLDPLKRVTPTNRELLAQGTGNILSGLVGGLPITQVIVRSSANIQSGGKTKMSAIIHGILLLISVILIPKLLNMIPLSVLASVLLIVGYKLAKPMLFKQMYELGWKQFVPFVVTVLGIVFTDLLVGIGLGLGVGIIVVLIKSFQNSHFLHIEDKSNGKHKIKMTLAEEVTFFNKGAILKELDSLPRDTYLELDVRKTRYLDNDIIEILEDFSIKAKNRNIDVKLISERGIIENPSSYIQFFKLRPKTA</sequence>
<gene>
    <name evidence="7" type="ORF">Lupro_12615</name>
</gene>
<evidence type="ECO:0000256" key="3">
    <source>
        <dbReference type="ARBA" id="ARBA00022989"/>
    </source>
</evidence>
<feature type="transmembrane region" description="Helical" evidence="5">
    <location>
        <begin position="260"/>
        <end position="279"/>
    </location>
</feature>
<feature type="transmembrane region" description="Helical" evidence="5">
    <location>
        <begin position="87"/>
        <end position="104"/>
    </location>
</feature>
<keyword evidence="4 5" id="KW-0472">Membrane</keyword>
<feature type="transmembrane region" description="Helical" evidence="5">
    <location>
        <begin position="169"/>
        <end position="190"/>
    </location>
</feature>
<keyword evidence="8" id="KW-1185">Reference proteome</keyword>
<feature type="domain" description="SLC26A/SulP transporter" evidence="6">
    <location>
        <begin position="10"/>
        <end position="395"/>
    </location>
</feature>
<dbReference type="AlphaFoldDB" id="A0A0X8G996"/>
<evidence type="ECO:0000313" key="7">
    <source>
        <dbReference type="EMBL" id="AMC12053.1"/>
    </source>
</evidence>
<dbReference type="InterPro" id="IPR011547">
    <property type="entry name" value="SLC26A/SulP_dom"/>
</dbReference>
<dbReference type="OrthoDB" id="9769739at2"/>
<feature type="transmembrane region" description="Helical" evidence="5">
    <location>
        <begin position="63"/>
        <end position="81"/>
    </location>
</feature>